<dbReference type="AlphaFoldDB" id="A0A486XD57"/>
<evidence type="ECO:0000313" key="1">
    <source>
        <dbReference type="EMBL" id="VGM95163.1"/>
    </source>
</evidence>
<sequence length="166" mass="19245">MITYQQLCDQQQKYNEELTNRRHKLRHLIGEYCQAISDDLGLTGKTYRSVINDESTPSPYIKLLELESGENQHIHIMELPVSFDNQNNPQALAGIAITLERSANTYPKQNLFLRTEFKLEKNQLSICFIDFEEASVINVDLNTDNKFNYAVECYKQAVMRTFSLKS</sequence>
<accession>A0A486XD57</accession>
<gene>
    <name evidence="1" type="ORF">NCTC4101_00523</name>
</gene>
<reference evidence="1" key="1">
    <citation type="submission" date="2019-03" db="EMBL/GenBank/DDBJ databases">
        <authorList>
            <consortium name="Pathogen Informatics"/>
        </authorList>
    </citation>
    <scope>NUCLEOTIDE SEQUENCE</scope>
    <source>
        <strain evidence="1">Unknown</strain>
    </source>
</reference>
<proteinExistence type="predicted"/>
<dbReference type="EMBL" id="CAAHDN010000007">
    <property type="protein sequence ID" value="VGM95163.1"/>
    <property type="molecule type" value="Genomic_DNA"/>
</dbReference>
<protein>
    <submittedName>
        <fullName evidence="1">Uncharacterized protein</fullName>
    </submittedName>
</protein>
<name>A0A486XD57_9PAST</name>
<organism evidence="1">
    <name type="scientific">uncultured Avibacterium sp</name>
    <dbReference type="NCBI Taxonomy" id="1936169"/>
    <lineage>
        <taxon>Bacteria</taxon>
        <taxon>Pseudomonadati</taxon>
        <taxon>Pseudomonadota</taxon>
        <taxon>Gammaproteobacteria</taxon>
        <taxon>Pasteurellales</taxon>
        <taxon>Pasteurellaceae</taxon>
        <taxon>Avibacterium</taxon>
        <taxon>environmental samples</taxon>
    </lineage>
</organism>